<dbReference type="EMBL" id="KZ825140">
    <property type="protein sequence ID" value="PYI18819.1"/>
    <property type="molecule type" value="Genomic_DNA"/>
</dbReference>
<protein>
    <recommendedName>
        <fullName evidence="3">DUF7707 domain-containing protein</fullName>
    </recommendedName>
</protein>
<evidence type="ECO:0000313" key="5">
    <source>
        <dbReference type="Proteomes" id="UP000249829"/>
    </source>
</evidence>
<evidence type="ECO:0000313" key="4">
    <source>
        <dbReference type="EMBL" id="PYI18819.1"/>
    </source>
</evidence>
<dbReference type="PANTHER" id="PTHR38118">
    <property type="entry name" value="ANCHORED CELL WALL PROTEIN 11-RELATED"/>
    <property type="match status" value="1"/>
</dbReference>
<feature type="region of interest" description="Disordered" evidence="1">
    <location>
        <begin position="129"/>
        <end position="168"/>
    </location>
</feature>
<sequence length="193" mass="20407">MHLLHSVIAVASLALFANGQNSSYTINVDDIPIDTRTQWCKAQTSSCPLLCLQLPGTTSQPKENTCDPKTLQYVCDCSNGLSPNSSQYSQTIPYFMCTEENNECVTNCNGNSICQSDCRSQHPCGAQDPKRVNSTSTSSSTPAATAASTTTSLAPFTGVPDEGAAPRSSTDMTQLYGLVTVVGAFLAGFSTLI</sequence>
<accession>A0A2V5H446</accession>
<feature type="signal peptide" evidence="2">
    <location>
        <begin position="1"/>
        <end position="19"/>
    </location>
</feature>
<evidence type="ECO:0000256" key="2">
    <source>
        <dbReference type="SAM" id="SignalP"/>
    </source>
</evidence>
<reference evidence="4 5" key="1">
    <citation type="submission" date="2018-02" db="EMBL/GenBank/DDBJ databases">
        <title>The genomes of Aspergillus section Nigri reveals drivers in fungal speciation.</title>
        <authorList>
            <consortium name="DOE Joint Genome Institute"/>
            <person name="Vesth T.C."/>
            <person name="Nybo J."/>
            <person name="Theobald S."/>
            <person name="Brandl J."/>
            <person name="Frisvad J.C."/>
            <person name="Nielsen K.F."/>
            <person name="Lyhne E.K."/>
            <person name="Kogle M.E."/>
            <person name="Kuo A."/>
            <person name="Riley R."/>
            <person name="Clum A."/>
            <person name="Nolan M."/>
            <person name="Lipzen A."/>
            <person name="Salamov A."/>
            <person name="Henrissat B."/>
            <person name="Wiebenga A."/>
            <person name="De vries R.P."/>
            <person name="Grigoriev I.V."/>
            <person name="Mortensen U.H."/>
            <person name="Andersen M.R."/>
            <person name="Baker S.E."/>
        </authorList>
    </citation>
    <scope>NUCLEOTIDE SEQUENCE [LARGE SCALE GENOMIC DNA]</scope>
    <source>
        <strain evidence="4 5">CBS 115571</strain>
    </source>
</reference>
<organism evidence="4 5">
    <name type="scientific">Aspergillus violaceofuscus (strain CBS 115571)</name>
    <dbReference type="NCBI Taxonomy" id="1450538"/>
    <lineage>
        <taxon>Eukaryota</taxon>
        <taxon>Fungi</taxon>
        <taxon>Dikarya</taxon>
        <taxon>Ascomycota</taxon>
        <taxon>Pezizomycotina</taxon>
        <taxon>Eurotiomycetes</taxon>
        <taxon>Eurotiomycetidae</taxon>
        <taxon>Eurotiales</taxon>
        <taxon>Aspergillaceae</taxon>
        <taxon>Aspergillus</taxon>
    </lineage>
</organism>
<feature type="chain" id="PRO_5016027022" description="DUF7707 domain-containing protein" evidence="2">
    <location>
        <begin position="20"/>
        <end position="193"/>
    </location>
</feature>
<dbReference type="InterPro" id="IPR056124">
    <property type="entry name" value="DUF7707"/>
</dbReference>
<evidence type="ECO:0000259" key="3">
    <source>
        <dbReference type="Pfam" id="PF24808"/>
    </source>
</evidence>
<gene>
    <name evidence="4" type="ORF">BO99DRAFT_361263</name>
</gene>
<dbReference type="OMA" id="KNPCGAQ"/>
<dbReference type="Pfam" id="PF24808">
    <property type="entry name" value="DUF7707"/>
    <property type="match status" value="1"/>
</dbReference>
<dbReference type="AlphaFoldDB" id="A0A2V5H446"/>
<feature type="domain" description="DUF7707" evidence="3">
    <location>
        <begin position="24"/>
        <end position="129"/>
    </location>
</feature>
<proteinExistence type="predicted"/>
<dbReference type="PANTHER" id="PTHR38118:SF2">
    <property type="entry name" value="CDP-ALCOHOL PHOSPHATIDYLTRANSFERASE PROTEIN"/>
    <property type="match status" value="1"/>
</dbReference>
<name>A0A2V5H446_ASPV1</name>
<keyword evidence="5" id="KW-1185">Reference proteome</keyword>
<keyword evidence="2" id="KW-0732">Signal</keyword>
<dbReference type="STRING" id="1450538.A0A2V5H446"/>
<feature type="compositionally biased region" description="Low complexity" evidence="1">
    <location>
        <begin position="134"/>
        <end position="152"/>
    </location>
</feature>
<dbReference type="Proteomes" id="UP000249829">
    <property type="component" value="Unassembled WGS sequence"/>
</dbReference>
<evidence type="ECO:0000256" key="1">
    <source>
        <dbReference type="SAM" id="MobiDB-lite"/>
    </source>
</evidence>